<evidence type="ECO:0008006" key="3">
    <source>
        <dbReference type="Google" id="ProtNLM"/>
    </source>
</evidence>
<sequence length="171" mass="19802">MNAEYWRQRAQFRYYKIVRHLLEDHGPGELIIDVGGGSTPVATYGHFRERLSIDQDVTPSIEGVRSVRSDWMEFTPARPASVVLCLQVLEHLEDELVRPFAEKLFSSGRLVIISVPYKWDRNKCRHHKQDPIDERKLHRITGRQPLESLVVTERPNRAGSRRLIAVYEGDA</sequence>
<evidence type="ECO:0000313" key="1">
    <source>
        <dbReference type="EMBL" id="BBO31050.1"/>
    </source>
</evidence>
<accession>A0A5K7X3G3</accession>
<dbReference type="Proteomes" id="UP000326837">
    <property type="component" value="Chromosome"/>
</dbReference>
<organism evidence="1 2">
    <name type="scientific">Lacipirellula parvula</name>
    <dbReference type="NCBI Taxonomy" id="2650471"/>
    <lineage>
        <taxon>Bacteria</taxon>
        <taxon>Pseudomonadati</taxon>
        <taxon>Planctomycetota</taxon>
        <taxon>Planctomycetia</taxon>
        <taxon>Pirellulales</taxon>
        <taxon>Lacipirellulaceae</taxon>
        <taxon>Lacipirellula</taxon>
    </lineage>
</organism>
<dbReference type="Gene3D" id="3.40.50.150">
    <property type="entry name" value="Vaccinia Virus protein VP39"/>
    <property type="match status" value="1"/>
</dbReference>
<evidence type="ECO:0000313" key="2">
    <source>
        <dbReference type="Proteomes" id="UP000326837"/>
    </source>
</evidence>
<proteinExistence type="predicted"/>
<protein>
    <recommendedName>
        <fullName evidence="3">Class I SAM-dependent methyltransferase</fullName>
    </recommendedName>
</protein>
<name>A0A5K7X3G3_9BACT</name>
<gene>
    <name evidence="1" type="ORF">PLANPX_0662</name>
</gene>
<dbReference type="SUPFAM" id="SSF53335">
    <property type="entry name" value="S-adenosyl-L-methionine-dependent methyltransferases"/>
    <property type="match status" value="1"/>
</dbReference>
<dbReference type="EMBL" id="AP021861">
    <property type="protein sequence ID" value="BBO31050.1"/>
    <property type="molecule type" value="Genomic_DNA"/>
</dbReference>
<reference evidence="2" key="1">
    <citation type="submission" date="2019-10" db="EMBL/GenBank/DDBJ databases">
        <title>Lacipirellula parvula gen. nov., sp. nov., representing a lineage of planctomycetes widespread in freshwater anoxic habitats, and description of the family Lacipirellulaceae.</title>
        <authorList>
            <person name="Dedysh S.N."/>
            <person name="Kulichevskaya I.S."/>
            <person name="Beletsky A.V."/>
            <person name="Rakitin A.L."/>
            <person name="Mardanov A.V."/>
            <person name="Ivanova A.A."/>
            <person name="Saltykova V.X."/>
            <person name="Rijpstra W.I.C."/>
            <person name="Sinninghe Damste J.S."/>
            <person name="Ravin N.V."/>
        </authorList>
    </citation>
    <scope>NUCLEOTIDE SEQUENCE [LARGE SCALE GENOMIC DNA]</scope>
    <source>
        <strain evidence="2">PX69</strain>
    </source>
</reference>
<dbReference type="AlphaFoldDB" id="A0A5K7X3G3"/>
<keyword evidence="2" id="KW-1185">Reference proteome</keyword>
<dbReference type="KEGG" id="lpav:PLANPX_0662"/>
<dbReference type="InterPro" id="IPR029063">
    <property type="entry name" value="SAM-dependent_MTases_sf"/>
</dbReference>